<proteinExistence type="predicted"/>
<dbReference type="AlphaFoldDB" id="A0A1F5KU38"/>
<reference evidence="1 2" key="1">
    <citation type="journal article" date="2016" name="Nat. Commun.">
        <title>Thousands of microbial genomes shed light on interconnected biogeochemical processes in an aquifer system.</title>
        <authorList>
            <person name="Anantharaman K."/>
            <person name="Brown C.T."/>
            <person name="Hug L.A."/>
            <person name="Sharon I."/>
            <person name="Castelle C.J."/>
            <person name="Probst A.J."/>
            <person name="Thomas B.C."/>
            <person name="Singh A."/>
            <person name="Wilkins M.J."/>
            <person name="Karaoz U."/>
            <person name="Brodie E.L."/>
            <person name="Williams K.H."/>
            <person name="Hubbard S.S."/>
            <person name="Banfield J.F."/>
        </authorList>
    </citation>
    <scope>NUCLEOTIDE SEQUENCE [LARGE SCALE GENOMIC DNA]</scope>
</reference>
<accession>A0A1F5KU38</accession>
<dbReference type="EMBL" id="MFDM01000003">
    <property type="protein sequence ID" value="OGE44335.1"/>
    <property type="molecule type" value="Genomic_DNA"/>
</dbReference>
<sequence>MLQLELDPRFMPSERSAEEIELYRSTILRSVIKGGDIEWRKEKRFRPISFDSALSSLLASSYHNLGRQSNAEGYELDLLVGQALKKALPYLQGERGNFESFFHFKNRMFMSMLEHMVIDHHRSSLRHLEDVKKPDNQLPRGAGTNRAEGFQPTLFRLSEEQTKVEKAMESLLADLQNPDAVMRPEYVGRLPRYRQRALELRFQYPDFSSTDIAKILELEGYRRFASSAIRVWVFRVKKARKQQLTGVS</sequence>
<gene>
    <name evidence="1" type="ORF">A3B45_03585</name>
</gene>
<dbReference type="Proteomes" id="UP000178565">
    <property type="component" value="Unassembled WGS sequence"/>
</dbReference>
<protein>
    <submittedName>
        <fullName evidence="1">Uncharacterized protein</fullName>
    </submittedName>
</protein>
<comment type="caution">
    <text evidence="1">The sequence shown here is derived from an EMBL/GenBank/DDBJ whole genome shotgun (WGS) entry which is preliminary data.</text>
</comment>
<dbReference type="STRING" id="1797785.A3B45_03585"/>
<evidence type="ECO:0000313" key="2">
    <source>
        <dbReference type="Proteomes" id="UP000178565"/>
    </source>
</evidence>
<organism evidence="1 2">
    <name type="scientific">Candidatus Daviesbacteria bacterium RIFCSPLOWO2_01_FULL_39_12</name>
    <dbReference type="NCBI Taxonomy" id="1797785"/>
    <lineage>
        <taxon>Bacteria</taxon>
        <taxon>Candidatus Daviesiibacteriota</taxon>
    </lineage>
</organism>
<name>A0A1F5KU38_9BACT</name>
<evidence type="ECO:0000313" key="1">
    <source>
        <dbReference type="EMBL" id="OGE44335.1"/>
    </source>
</evidence>